<dbReference type="Pfam" id="PF02518">
    <property type="entry name" value="HATPase_c"/>
    <property type="match status" value="1"/>
</dbReference>
<sequence length="948" mass="102658">MHDVPSLDFSTLSPIPADDSNKCFRADANKQCGERGSPWRQKGSTLGLHIGRALFAGGLFLFLLDEAAQVMTERGGMLRAVWPLLLPFMFASGVLAIGYLRMRRLITQRTKAEAKLGHELALRKALLACLPEPVAAKDPDLRYIELNPAFEHFFGIAKADAMGRHALEVESLRERMTGDLLGLQDEAIRTMEPRQARLQMRNASGQSRRVNFWALPFRNPDGMPGGIVTVHFDVTDIDESRERAQAFERRLKDVVDSLPVTVFQSRLPQDASDRGWEVTYAAGDGVGRGIDTVAALGAAPSDSTAFCPQDRPRLRAAILESARTCQPLDVEGRLNRGPAPGWIRVRAMPRRDGNCTVWNGVVIDVTDVHRQAEALHEAKDAAEADLRAKEGFLAMMSHEIRTPMNGILGLVELLRNTALTPAQHRMLTLAHESGHALAQILDDILDYARIEAGRLAIVPAPVDLRELLDSVSSLLLPQAQQKGLQLRVHVSADVPATVRADGIRMRQILFNLLGNAIKFTDRGSVTLHASAETSDGETAALLLEVQDTGIGIASADMPRLFTPFMQGERSVTRRMGGTGLGLAISRSLAAMMGGSLVLTSEEGTGTTASLRVPCPVMPEESGPPMPMGQSEAISVGETEMSEMPACWRILVAEDHYISQEVIRQQLVVLGHSPTVVDNGEAALDALCAGTFDLLLTDFHLPRMDGFALTQALRNSRDATLRALPVVGITATTVREQHQRGFEAGMNACVLKPITLASLRQGLASAMHAEFSANVPVGSRRPQWEATDAPRFDATRVRRDDLLAVLVPGSGEAGLQACINALQADRKALLDGLATGATPVLRAWCHRMRGALSVFGQPHLDDIIDSLQRAVERGNGDRIRNASRPVLDAIAHLTQALAQDTRDAEARAQAPVNCRNCMLSRAECAMGDSHGGLESGEGRSNGNQGNSRG</sequence>
<dbReference type="EC" id="2.7.13.3" evidence="3"/>
<dbReference type="PROSITE" id="PS50109">
    <property type="entry name" value="HIS_KIN"/>
    <property type="match status" value="1"/>
</dbReference>
<dbReference type="PROSITE" id="PS50113">
    <property type="entry name" value="PAC"/>
    <property type="match status" value="1"/>
</dbReference>
<dbReference type="InterPro" id="IPR003661">
    <property type="entry name" value="HisK_dim/P_dom"/>
</dbReference>
<dbReference type="GO" id="GO:0016020">
    <property type="term" value="C:membrane"/>
    <property type="evidence" value="ECO:0007669"/>
    <property type="project" value="UniProtKB-SubCell"/>
</dbReference>
<dbReference type="SUPFAM" id="SSF47384">
    <property type="entry name" value="Homodimeric domain of signal transducing histidine kinase"/>
    <property type="match status" value="1"/>
</dbReference>
<evidence type="ECO:0000256" key="17">
    <source>
        <dbReference type="PROSITE-ProRule" id="PRU00169"/>
    </source>
</evidence>
<dbReference type="GO" id="GO:0005524">
    <property type="term" value="F:ATP binding"/>
    <property type="evidence" value="ECO:0007669"/>
    <property type="project" value="UniProtKB-KW"/>
</dbReference>
<dbReference type="InterPro" id="IPR036097">
    <property type="entry name" value="HisK_dim/P_sf"/>
</dbReference>
<dbReference type="SMART" id="SM00387">
    <property type="entry name" value="HATPase_c"/>
    <property type="match status" value="1"/>
</dbReference>
<dbReference type="InterPro" id="IPR004358">
    <property type="entry name" value="Sig_transdc_His_kin-like_C"/>
</dbReference>
<evidence type="ECO:0000259" key="21">
    <source>
        <dbReference type="PROSITE" id="PS50110"/>
    </source>
</evidence>
<dbReference type="FunFam" id="3.30.565.10:FF:000010">
    <property type="entry name" value="Sensor histidine kinase RcsC"/>
    <property type="match status" value="1"/>
</dbReference>
<dbReference type="Pfam" id="PF08448">
    <property type="entry name" value="PAS_4"/>
    <property type="match status" value="1"/>
</dbReference>
<keyword evidence="6 19" id="KW-0812">Transmembrane</keyword>
<evidence type="ECO:0000256" key="4">
    <source>
        <dbReference type="ARBA" id="ARBA00022553"/>
    </source>
</evidence>
<dbReference type="SUPFAM" id="SSF55785">
    <property type="entry name" value="PYP-like sensor domain (PAS domain)"/>
    <property type="match status" value="2"/>
</dbReference>
<dbReference type="Gene3D" id="3.40.50.2300">
    <property type="match status" value="1"/>
</dbReference>
<keyword evidence="4 17" id="KW-0597">Phosphoprotein</keyword>
<evidence type="ECO:0000256" key="10">
    <source>
        <dbReference type="ARBA" id="ARBA00022840"/>
    </source>
</evidence>
<dbReference type="CDD" id="cd00130">
    <property type="entry name" value="PAS"/>
    <property type="match status" value="1"/>
</dbReference>
<keyword evidence="12" id="KW-0902">Two-component regulatory system</keyword>
<dbReference type="PROSITE" id="PS50110">
    <property type="entry name" value="RESPONSE_REGULATORY"/>
    <property type="match status" value="1"/>
</dbReference>
<dbReference type="SUPFAM" id="SSF47226">
    <property type="entry name" value="Histidine-containing phosphotransfer domain, HPT domain"/>
    <property type="match status" value="1"/>
</dbReference>
<evidence type="ECO:0000259" key="22">
    <source>
        <dbReference type="PROSITE" id="PS50112"/>
    </source>
</evidence>
<gene>
    <name evidence="24" type="ordered locus">Reut_B5844</name>
</gene>
<dbReference type="PANTHER" id="PTHR43047:SF64">
    <property type="entry name" value="HISTIDINE KINASE CONTAINING CHEY-HOMOLOGOUS RECEIVER DOMAIN AND PAS DOMAIN-RELATED"/>
    <property type="match status" value="1"/>
</dbReference>
<evidence type="ECO:0000256" key="2">
    <source>
        <dbReference type="ARBA" id="ARBA00004370"/>
    </source>
</evidence>
<dbReference type="InterPro" id="IPR011006">
    <property type="entry name" value="CheY-like_superfamily"/>
</dbReference>
<dbReference type="SUPFAM" id="SSF55874">
    <property type="entry name" value="ATPase domain of HSP90 chaperone/DNA topoisomerase II/histidine kinase"/>
    <property type="match status" value="1"/>
</dbReference>
<evidence type="ECO:0000256" key="11">
    <source>
        <dbReference type="ARBA" id="ARBA00022989"/>
    </source>
</evidence>
<comment type="subcellular location">
    <subcellularLocation>
        <location evidence="2">Membrane</location>
    </subcellularLocation>
</comment>
<dbReference type="InterPro" id="IPR035965">
    <property type="entry name" value="PAS-like_dom_sf"/>
</dbReference>
<feature type="domain" description="PAS" evidence="22">
    <location>
        <begin position="119"/>
        <end position="167"/>
    </location>
</feature>
<dbReference type="InterPro" id="IPR000700">
    <property type="entry name" value="PAS-assoc_C"/>
</dbReference>
<accession>Q46NU7</accession>
<feature type="domain" description="PAC" evidence="23">
    <location>
        <begin position="194"/>
        <end position="246"/>
    </location>
</feature>
<dbReference type="Gene3D" id="3.30.565.10">
    <property type="entry name" value="Histidine kinase-like ATPase, C-terminal domain"/>
    <property type="match status" value="1"/>
</dbReference>
<feature type="transmembrane region" description="Helical" evidence="19">
    <location>
        <begin position="84"/>
        <end position="102"/>
    </location>
</feature>
<evidence type="ECO:0000313" key="24">
    <source>
        <dbReference type="EMBL" id="AAZ65187.1"/>
    </source>
</evidence>
<dbReference type="InterPro" id="IPR036890">
    <property type="entry name" value="HATPase_C_sf"/>
</dbReference>
<feature type="region of interest" description="Disordered" evidence="18">
    <location>
        <begin position="927"/>
        <end position="948"/>
    </location>
</feature>
<dbReference type="eggNOG" id="COG4251">
    <property type="taxonomic scope" value="Bacteria"/>
</dbReference>
<evidence type="ECO:0000259" key="23">
    <source>
        <dbReference type="PROSITE" id="PS50113"/>
    </source>
</evidence>
<reference evidence="24" key="1">
    <citation type="submission" date="2005-08" db="EMBL/GenBank/DDBJ databases">
        <title>Complete sequence of chromosome 2 of Ralstonia eutropha JMP134.</title>
        <authorList>
            <person name="Copeland A."/>
            <person name="Lucas S."/>
            <person name="Lapidus A."/>
            <person name="Barry K."/>
            <person name="Detter J.C."/>
            <person name="Glavina T."/>
            <person name="Hammon N."/>
            <person name="Israni S."/>
            <person name="Pitluck S."/>
            <person name="Goltsman E."/>
            <person name="Martinez M."/>
            <person name="Schmutz J."/>
            <person name="Larimer F."/>
            <person name="Land M."/>
            <person name="Lykidis A."/>
            <person name="Richardson P."/>
        </authorList>
    </citation>
    <scope>NUCLEOTIDE SEQUENCE [LARGE SCALE GENOMIC DNA]</scope>
    <source>
        <strain evidence="24">JMP134</strain>
    </source>
</reference>
<dbReference type="HOGENOM" id="CLU_000445_114_15_4"/>
<evidence type="ECO:0000256" key="15">
    <source>
        <dbReference type="ARBA" id="ARBA00058004"/>
    </source>
</evidence>
<dbReference type="GO" id="GO:0000155">
    <property type="term" value="F:phosphorelay sensor kinase activity"/>
    <property type="evidence" value="ECO:0007669"/>
    <property type="project" value="InterPro"/>
</dbReference>
<dbReference type="NCBIfam" id="TIGR00229">
    <property type="entry name" value="sensory_box"/>
    <property type="match status" value="1"/>
</dbReference>
<dbReference type="eggNOG" id="COG5002">
    <property type="taxonomic scope" value="Bacteria"/>
</dbReference>
<dbReference type="InterPro" id="IPR001789">
    <property type="entry name" value="Sig_transdc_resp-reg_receiver"/>
</dbReference>
<dbReference type="Pfam" id="PF00072">
    <property type="entry name" value="Response_reg"/>
    <property type="match status" value="1"/>
</dbReference>
<evidence type="ECO:0000256" key="18">
    <source>
        <dbReference type="SAM" id="MobiDB-lite"/>
    </source>
</evidence>
<dbReference type="FunFam" id="1.10.287.130:FF:000004">
    <property type="entry name" value="Ethylene receptor 1"/>
    <property type="match status" value="1"/>
</dbReference>
<proteinExistence type="predicted"/>
<organism evidence="24">
    <name type="scientific">Cupriavidus pinatubonensis (strain JMP 134 / LMG 1197)</name>
    <name type="common">Cupriavidus necator (strain JMP 134)</name>
    <dbReference type="NCBI Taxonomy" id="264198"/>
    <lineage>
        <taxon>Bacteria</taxon>
        <taxon>Pseudomonadati</taxon>
        <taxon>Pseudomonadota</taxon>
        <taxon>Betaproteobacteria</taxon>
        <taxon>Burkholderiales</taxon>
        <taxon>Burkholderiaceae</taxon>
        <taxon>Cupriavidus</taxon>
    </lineage>
</organism>
<evidence type="ECO:0000256" key="7">
    <source>
        <dbReference type="ARBA" id="ARBA00022729"/>
    </source>
</evidence>
<dbReference type="Pfam" id="PF00512">
    <property type="entry name" value="HisKA"/>
    <property type="match status" value="1"/>
</dbReference>
<dbReference type="EMBL" id="CP000091">
    <property type="protein sequence ID" value="AAZ65187.1"/>
    <property type="molecule type" value="Genomic_DNA"/>
</dbReference>
<evidence type="ECO:0000256" key="5">
    <source>
        <dbReference type="ARBA" id="ARBA00022679"/>
    </source>
</evidence>
<keyword evidence="7" id="KW-0732">Signal</keyword>
<comment type="catalytic activity">
    <reaction evidence="1">
        <text>ATP + protein L-histidine = ADP + protein N-phospho-L-histidine.</text>
        <dbReference type="EC" id="2.7.13.3"/>
    </reaction>
</comment>
<keyword evidence="8" id="KW-0547">Nucleotide-binding</keyword>
<feature type="transmembrane region" description="Helical" evidence="19">
    <location>
        <begin position="45"/>
        <end position="64"/>
    </location>
</feature>
<evidence type="ECO:0000256" key="1">
    <source>
        <dbReference type="ARBA" id="ARBA00000085"/>
    </source>
</evidence>
<dbReference type="SUPFAM" id="SSF52172">
    <property type="entry name" value="CheY-like"/>
    <property type="match status" value="1"/>
</dbReference>
<evidence type="ECO:0000256" key="3">
    <source>
        <dbReference type="ARBA" id="ARBA00012438"/>
    </source>
</evidence>
<dbReference type="CDD" id="cd17546">
    <property type="entry name" value="REC_hyHK_CKI1_RcsC-like"/>
    <property type="match status" value="1"/>
</dbReference>
<keyword evidence="13" id="KW-0843">Virulence</keyword>
<dbReference type="CDD" id="cd00082">
    <property type="entry name" value="HisKA"/>
    <property type="match status" value="1"/>
</dbReference>
<keyword evidence="10" id="KW-0067">ATP-binding</keyword>
<dbReference type="SMART" id="SM00448">
    <property type="entry name" value="REC"/>
    <property type="match status" value="1"/>
</dbReference>
<evidence type="ECO:0000256" key="13">
    <source>
        <dbReference type="ARBA" id="ARBA00023026"/>
    </source>
</evidence>
<comment type="function">
    <text evidence="15">Member of the two-component regulatory system BvgS/BvgA. Phosphorylates BvgA via a four-step phosphorelay in response to environmental signals.</text>
</comment>
<evidence type="ECO:0000256" key="8">
    <source>
        <dbReference type="ARBA" id="ARBA00022741"/>
    </source>
</evidence>
<keyword evidence="11 19" id="KW-1133">Transmembrane helix</keyword>
<evidence type="ECO:0000256" key="12">
    <source>
        <dbReference type="ARBA" id="ARBA00023012"/>
    </source>
</evidence>
<dbReference type="PANTHER" id="PTHR43047">
    <property type="entry name" value="TWO-COMPONENT HISTIDINE PROTEIN KINASE"/>
    <property type="match status" value="1"/>
</dbReference>
<dbReference type="PROSITE" id="PS50112">
    <property type="entry name" value="PAS"/>
    <property type="match status" value="1"/>
</dbReference>
<dbReference type="KEGG" id="reu:Reut_B5844"/>
<evidence type="ECO:0000259" key="20">
    <source>
        <dbReference type="PROSITE" id="PS50109"/>
    </source>
</evidence>
<protein>
    <recommendedName>
        <fullName evidence="16">Virulence sensor protein BvgS</fullName>
        <ecNumber evidence="3">2.7.13.3</ecNumber>
    </recommendedName>
</protein>
<dbReference type="InterPro" id="IPR000014">
    <property type="entry name" value="PAS"/>
</dbReference>
<dbReference type="Gene3D" id="1.10.287.130">
    <property type="match status" value="1"/>
</dbReference>
<keyword evidence="5 24" id="KW-0808">Transferase</keyword>
<keyword evidence="14 19" id="KW-0472">Membrane</keyword>
<keyword evidence="9 24" id="KW-0418">Kinase</keyword>
<dbReference type="CDD" id="cd16922">
    <property type="entry name" value="HATPase_EvgS-ArcB-TorS-like"/>
    <property type="match status" value="1"/>
</dbReference>
<dbReference type="InterPro" id="IPR005467">
    <property type="entry name" value="His_kinase_dom"/>
</dbReference>
<feature type="domain" description="Histidine kinase" evidence="20">
    <location>
        <begin position="395"/>
        <end position="616"/>
    </location>
</feature>
<dbReference type="PRINTS" id="PR00344">
    <property type="entry name" value="BCTRLSENSOR"/>
</dbReference>
<feature type="modified residue" description="4-aspartylphosphate" evidence="17">
    <location>
        <position position="697"/>
    </location>
</feature>
<dbReference type="InterPro" id="IPR003594">
    <property type="entry name" value="HATPase_dom"/>
</dbReference>
<evidence type="ECO:0000256" key="19">
    <source>
        <dbReference type="SAM" id="Phobius"/>
    </source>
</evidence>
<dbReference type="Gene3D" id="3.30.450.20">
    <property type="entry name" value="PAS domain"/>
    <property type="match status" value="2"/>
</dbReference>
<dbReference type="AlphaFoldDB" id="Q46NU7"/>
<dbReference type="InterPro" id="IPR013656">
    <property type="entry name" value="PAS_4"/>
</dbReference>
<evidence type="ECO:0000256" key="16">
    <source>
        <dbReference type="ARBA" id="ARBA00070152"/>
    </source>
</evidence>
<evidence type="ECO:0000256" key="6">
    <source>
        <dbReference type="ARBA" id="ARBA00022692"/>
    </source>
</evidence>
<dbReference type="SMART" id="SM00388">
    <property type="entry name" value="HisKA"/>
    <property type="match status" value="1"/>
</dbReference>
<evidence type="ECO:0000256" key="14">
    <source>
        <dbReference type="ARBA" id="ARBA00023136"/>
    </source>
</evidence>
<dbReference type="STRING" id="264198.Reut_B5844"/>
<feature type="compositionally biased region" description="Low complexity" evidence="18">
    <location>
        <begin position="937"/>
        <end position="948"/>
    </location>
</feature>
<dbReference type="InterPro" id="IPR036641">
    <property type="entry name" value="HPT_dom_sf"/>
</dbReference>
<feature type="domain" description="Response regulatory" evidence="21">
    <location>
        <begin position="648"/>
        <end position="766"/>
    </location>
</feature>
<evidence type="ECO:0000256" key="9">
    <source>
        <dbReference type="ARBA" id="ARBA00022777"/>
    </source>
</evidence>
<name>Q46NU7_CUPPJ</name>